<dbReference type="Pfam" id="PF04796">
    <property type="entry name" value="RepA_C"/>
    <property type="match status" value="1"/>
</dbReference>
<dbReference type="Proteomes" id="UP001163336">
    <property type="component" value="Chromosome"/>
</dbReference>
<dbReference type="InterPro" id="IPR006881">
    <property type="entry name" value="RepA_C"/>
</dbReference>
<sequence length="234" mass="26404">MTAGCLWDGERFVQQPVPYGSFPRLILSRINAAAKRLDSPEVSLGRSGRELLRTLGKDTSGGKKGAYTMLKRQMLAVVASRLMLGFNAGEKAITRDSSPFEQIEAWQVKGEQPLEWPQTIILSESYFTELAERAVPLDWRALKALRGSALAMDVYTMLAERLHRISGRSLVYWSNFFEQFGQEYQGKHPLEDFKRAFRLALRDALTVYPQARVKKVTGGLLLLPSPPPVPYKEK</sequence>
<proteinExistence type="predicted"/>
<dbReference type="EMBL" id="AP026966">
    <property type="protein sequence ID" value="BDT57226.1"/>
    <property type="molecule type" value="Genomic_DNA"/>
</dbReference>
<reference evidence="1" key="1">
    <citation type="submission" date="2022-11" db="EMBL/GenBank/DDBJ databases">
        <title>Isolation and characterization of PLA-degrading bacterium Massilia sp. from Antarctic soil.</title>
        <authorList>
            <person name="Sato K."/>
            <person name="Gomez-Fuentes C."/>
            <person name="Ahmad S.A."/>
            <person name="Zulkharnain A."/>
        </authorList>
    </citation>
    <scope>NUCLEOTIDE SEQUENCE</scope>
    <source>
        <strain evidence="1">N-3</strain>
    </source>
</reference>
<protein>
    <recommendedName>
        <fullName evidence="3">Plasmid encoded RepA protein</fullName>
    </recommendedName>
</protein>
<accession>A0ABM8C230</accession>
<evidence type="ECO:0000313" key="1">
    <source>
        <dbReference type="EMBL" id="BDT57226.1"/>
    </source>
</evidence>
<evidence type="ECO:0008006" key="3">
    <source>
        <dbReference type="Google" id="ProtNLM"/>
    </source>
</evidence>
<gene>
    <name evidence="1" type="ORF">MasN3_07200</name>
</gene>
<keyword evidence="2" id="KW-1185">Reference proteome</keyword>
<evidence type="ECO:0000313" key="2">
    <source>
        <dbReference type="Proteomes" id="UP001163336"/>
    </source>
</evidence>
<name>A0ABM8C230_9BURK</name>
<organism evidence="1 2">
    <name type="scientific">Massilia varians</name>
    <dbReference type="NCBI Taxonomy" id="457921"/>
    <lineage>
        <taxon>Bacteria</taxon>
        <taxon>Pseudomonadati</taxon>
        <taxon>Pseudomonadota</taxon>
        <taxon>Betaproteobacteria</taxon>
        <taxon>Burkholderiales</taxon>
        <taxon>Oxalobacteraceae</taxon>
        <taxon>Telluria group</taxon>
        <taxon>Massilia</taxon>
    </lineage>
</organism>